<dbReference type="SFLD" id="SFLDG01129">
    <property type="entry name" value="C1.5:_HAD__Beta-PGM__Phosphata"/>
    <property type="match status" value="1"/>
</dbReference>
<accession>A0A4R7NPT7</accession>
<dbReference type="NCBIfam" id="TIGR01509">
    <property type="entry name" value="HAD-SF-IA-v3"/>
    <property type="match status" value="1"/>
</dbReference>
<dbReference type="InterPro" id="IPR023214">
    <property type="entry name" value="HAD_sf"/>
</dbReference>
<dbReference type="RefSeq" id="WP_133696369.1">
    <property type="nucleotide sequence ID" value="NZ_SOBR01000003.1"/>
</dbReference>
<name>A0A4R7NPT7_9GAMM</name>
<organism evidence="6 7">
    <name type="scientific">Chromohalobacter marismortui</name>
    <dbReference type="NCBI Taxonomy" id="42055"/>
    <lineage>
        <taxon>Bacteria</taxon>
        <taxon>Pseudomonadati</taxon>
        <taxon>Pseudomonadota</taxon>
        <taxon>Gammaproteobacteria</taxon>
        <taxon>Oceanospirillales</taxon>
        <taxon>Halomonadaceae</taxon>
        <taxon>Chromohalobacter</taxon>
    </lineage>
</organism>
<evidence type="ECO:0000256" key="3">
    <source>
        <dbReference type="ARBA" id="ARBA00022723"/>
    </source>
</evidence>
<comment type="cofactor">
    <cofactor evidence="1">
        <name>Mg(2+)</name>
        <dbReference type="ChEBI" id="CHEBI:18420"/>
    </cofactor>
</comment>
<evidence type="ECO:0000256" key="1">
    <source>
        <dbReference type="ARBA" id="ARBA00001946"/>
    </source>
</evidence>
<evidence type="ECO:0000256" key="5">
    <source>
        <dbReference type="ARBA" id="ARBA00023277"/>
    </source>
</evidence>
<dbReference type="InterPro" id="IPR036412">
    <property type="entry name" value="HAD-like_sf"/>
</dbReference>
<evidence type="ECO:0000256" key="4">
    <source>
        <dbReference type="ARBA" id="ARBA00022842"/>
    </source>
</evidence>
<dbReference type="InterPro" id="IPR051600">
    <property type="entry name" value="Beta-PGM-like"/>
</dbReference>
<dbReference type="InterPro" id="IPR023198">
    <property type="entry name" value="PGP-like_dom2"/>
</dbReference>
<reference evidence="6 7" key="1">
    <citation type="submission" date="2019-03" db="EMBL/GenBank/DDBJ databases">
        <title>Genomic Encyclopedia of Type Strains, Phase IV (KMG-IV): sequencing the most valuable type-strain genomes for metagenomic binning, comparative biology and taxonomic classification.</title>
        <authorList>
            <person name="Goeker M."/>
        </authorList>
    </citation>
    <scope>NUCLEOTIDE SEQUENCE [LARGE SCALE GENOMIC DNA]</scope>
    <source>
        <strain evidence="6 7">DSM 6770</strain>
    </source>
</reference>
<gene>
    <name evidence="6" type="ORF">C8E00_103169</name>
</gene>
<evidence type="ECO:0000256" key="2">
    <source>
        <dbReference type="ARBA" id="ARBA00006171"/>
    </source>
</evidence>
<keyword evidence="7" id="KW-1185">Reference proteome</keyword>
<dbReference type="SFLD" id="SFLDG01135">
    <property type="entry name" value="C1.5.6:_HAD__Beta-PGM__Phospha"/>
    <property type="match status" value="1"/>
</dbReference>
<dbReference type="Gene3D" id="3.40.50.1000">
    <property type="entry name" value="HAD superfamily/HAD-like"/>
    <property type="match status" value="1"/>
</dbReference>
<comment type="caution">
    <text evidence="6">The sequence shown here is derived from an EMBL/GenBank/DDBJ whole genome shotgun (WGS) entry which is preliminary data.</text>
</comment>
<evidence type="ECO:0000313" key="7">
    <source>
        <dbReference type="Proteomes" id="UP000295380"/>
    </source>
</evidence>
<keyword evidence="6" id="KW-0378">Hydrolase</keyword>
<evidence type="ECO:0000313" key="6">
    <source>
        <dbReference type="EMBL" id="TDU22807.1"/>
    </source>
</evidence>
<dbReference type="SFLD" id="SFLDS00003">
    <property type="entry name" value="Haloacid_Dehalogenase"/>
    <property type="match status" value="1"/>
</dbReference>
<dbReference type="InterPro" id="IPR041492">
    <property type="entry name" value="HAD_2"/>
</dbReference>
<comment type="similarity">
    <text evidence="2">Belongs to the HAD-like hydrolase superfamily. CbbY/CbbZ/Gph/YieH family.</text>
</comment>
<dbReference type="InterPro" id="IPR006439">
    <property type="entry name" value="HAD-SF_hydro_IA"/>
</dbReference>
<dbReference type="PANTHER" id="PTHR46193">
    <property type="entry name" value="6-PHOSPHOGLUCONATE PHOSPHATASE"/>
    <property type="match status" value="1"/>
</dbReference>
<dbReference type="EMBL" id="SOBR01000003">
    <property type="protein sequence ID" value="TDU22807.1"/>
    <property type="molecule type" value="Genomic_DNA"/>
</dbReference>
<dbReference type="OrthoDB" id="5293434at2"/>
<keyword evidence="3" id="KW-0479">Metal-binding</keyword>
<dbReference type="PANTHER" id="PTHR46193:SF18">
    <property type="entry name" value="HEXITOL PHOSPHATASE B"/>
    <property type="match status" value="1"/>
</dbReference>
<dbReference type="GO" id="GO:0046872">
    <property type="term" value="F:metal ion binding"/>
    <property type="evidence" value="ECO:0007669"/>
    <property type="project" value="UniProtKB-KW"/>
</dbReference>
<sequence>MSRVLFFDLDGTLSNTHDLARATWLEVLRPHGIDVDVEFYQQHIRGRTDDEIITTILPRLHADEGRRLCTNRLSSYQDRVRRAAPLPGLPQFMEAARERAYRAALVTNSPRESAYHSLDPLGLSNAFDAMVFADEAGAHKPDPAPYNAALQQLDLLPDLGIAFEDSPKGVAAATSAGIPVVALVTTHHPRELREAGAALVVGDFADPVLYTMLDRPDILRQQPRTSPAPLA</sequence>
<dbReference type="AlphaFoldDB" id="A0A4R7NPT7"/>
<dbReference type="Pfam" id="PF13419">
    <property type="entry name" value="HAD_2"/>
    <property type="match status" value="1"/>
</dbReference>
<dbReference type="Gene3D" id="1.10.150.240">
    <property type="entry name" value="Putative phosphatase, domain 2"/>
    <property type="match status" value="1"/>
</dbReference>
<keyword evidence="5" id="KW-0119">Carbohydrate metabolism</keyword>
<keyword evidence="4" id="KW-0460">Magnesium</keyword>
<proteinExistence type="inferred from homology"/>
<dbReference type="GO" id="GO:0016787">
    <property type="term" value="F:hydrolase activity"/>
    <property type="evidence" value="ECO:0007669"/>
    <property type="project" value="UniProtKB-KW"/>
</dbReference>
<dbReference type="Proteomes" id="UP000295380">
    <property type="component" value="Unassembled WGS sequence"/>
</dbReference>
<dbReference type="SUPFAM" id="SSF56784">
    <property type="entry name" value="HAD-like"/>
    <property type="match status" value="1"/>
</dbReference>
<protein>
    <submittedName>
        <fullName evidence="6">HAD superfamily hydrolase (TIGR01509 family)</fullName>
    </submittedName>
</protein>